<accession>A0A024V937</accession>
<keyword evidence="1" id="KW-0812">Transmembrane</keyword>
<dbReference type="Proteomes" id="UP000030690">
    <property type="component" value="Unassembled WGS sequence"/>
</dbReference>
<name>A0A024V937_PLAFA</name>
<reference evidence="2 3" key="2">
    <citation type="submission" date="2013-02" db="EMBL/GenBank/DDBJ databases">
        <title>The Genome Sequence of Plasmodium falciparum Vietnam Oak-Knoll (FVO).</title>
        <authorList>
            <consortium name="The Broad Institute Genome Sequencing Platform"/>
            <consortium name="The Broad Institute Genome Sequencing Center for Infectious Disease"/>
            <person name="Neafsey D."/>
            <person name="Cheeseman I."/>
            <person name="Volkman S."/>
            <person name="Adams J."/>
            <person name="Walker B."/>
            <person name="Young S.K."/>
            <person name="Zeng Q."/>
            <person name="Gargeya S."/>
            <person name="Fitzgerald M."/>
            <person name="Haas B."/>
            <person name="Abouelleil A."/>
            <person name="Alvarado L."/>
            <person name="Arachchi H.M."/>
            <person name="Berlin A.M."/>
            <person name="Chapman S.B."/>
            <person name="Dewar J."/>
            <person name="Goldberg J."/>
            <person name="Griggs A."/>
            <person name="Gujja S."/>
            <person name="Hansen M."/>
            <person name="Howarth C."/>
            <person name="Imamovic A."/>
            <person name="Larimer J."/>
            <person name="McCowan C."/>
            <person name="Murphy C."/>
            <person name="Neiman D."/>
            <person name="Pearson M."/>
            <person name="Priest M."/>
            <person name="Roberts A."/>
            <person name="Saif S."/>
            <person name="Shea T."/>
            <person name="Sisk P."/>
            <person name="Sykes S."/>
            <person name="Wortman J."/>
            <person name="Nusbaum C."/>
            <person name="Birren B."/>
        </authorList>
    </citation>
    <scope>NUCLEOTIDE SEQUENCE [LARGE SCALE GENOMIC DNA]</scope>
    <source>
        <strain evidence="3">Vietnam Oak-Knoll (FVO)</strain>
    </source>
</reference>
<protein>
    <submittedName>
        <fullName evidence="2">Uncharacterized protein</fullName>
    </submittedName>
</protein>
<sequence length="87" mass="10515">MFSYNIKKNQKYINIKNGHSYTYTSHICLNLIILQNRLKEKKKKKKGTQIRPALELICYILKIRQTVLFIFFLLKNSNTYLFIKEKQ</sequence>
<gene>
    <name evidence="2" type="ORF">PFFVO_02101</name>
</gene>
<evidence type="ECO:0000256" key="1">
    <source>
        <dbReference type="SAM" id="Phobius"/>
    </source>
</evidence>
<dbReference type="AlphaFoldDB" id="A0A024V937"/>
<keyword evidence="1" id="KW-0472">Membrane</keyword>
<organism evidence="2 3">
    <name type="scientific">Plasmodium falciparum Vietnam Oak-Knoll</name>
    <name type="common">FVO</name>
    <dbReference type="NCBI Taxonomy" id="1036723"/>
    <lineage>
        <taxon>Eukaryota</taxon>
        <taxon>Sar</taxon>
        <taxon>Alveolata</taxon>
        <taxon>Apicomplexa</taxon>
        <taxon>Aconoidasida</taxon>
        <taxon>Haemosporida</taxon>
        <taxon>Plasmodiidae</taxon>
        <taxon>Plasmodium</taxon>
        <taxon>Plasmodium (Laverania)</taxon>
    </lineage>
</organism>
<reference evidence="2 3" key="1">
    <citation type="submission" date="2013-02" db="EMBL/GenBank/DDBJ databases">
        <title>The Genome Annotation of Plasmodium falciparum Vietnam Oak-Knoll (FVO).</title>
        <authorList>
            <consortium name="The Broad Institute Genome Sequencing Platform"/>
            <consortium name="The Broad Institute Genome Sequencing Center for Infectious Disease"/>
            <person name="Neafsey D."/>
            <person name="Hoffman S."/>
            <person name="Volkman S."/>
            <person name="Rosenthal P."/>
            <person name="Walker B."/>
            <person name="Young S.K."/>
            <person name="Zeng Q."/>
            <person name="Gargeya S."/>
            <person name="Fitzgerald M."/>
            <person name="Haas B."/>
            <person name="Abouelleil A."/>
            <person name="Allen A.W."/>
            <person name="Alvarado L."/>
            <person name="Arachchi H.M."/>
            <person name="Berlin A.M."/>
            <person name="Chapman S.B."/>
            <person name="Gainer-Dewar J."/>
            <person name="Goldberg J."/>
            <person name="Griggs A."/>
            <person name="Gujja S."/>
            <person name="Hansen M."/>
            <person name="Howarth C."/>
            <person name="Imamovic A."/>
            <person name="Ireland A."/>
            <person name="Larimer J."/>
            <person name="McCowan C."/>
            <person name="Murphy C."/>
            <person name="Pearson M."/>
            <person name="Poon T.W."/>
            <person name="Priest M."/>
            <person name="Roberts A."/>
            <person name="Saif S."/>
            <person name="Shea T."/>
            <person name="Sisk P."/>
            <person name="Sykes S."/>
            <person name="Wortman J."/>
            <person name="Nusbaum C."/>
            <person name="Birren B."/>
        </authorList>
    </citation>
    <scope>NUCLEOTIDE SEQUENCE [LARGE SCALE GENOMIC DNA]</scope>
    <source>
        <strain evidence="3">Vietnam Oak-Knoll (FVO)</strain>
    </source>
</reference>
<dbReference type="EMBL" id="KI925074">
    <property type="protein sequence ID" value="ETW19082.1"/>
    <property type="molecule type" value="Genomic_DNA"/>
</dbReference>
<evidence type="ECO:0000313" key="2">
    <source>
        <dbReference type="EMBL" id="ETW19082.1"/>
    </source>
</evidence>
<proteinExistence type="predicted"/>
<evidence type="ECO:0000313" key="3">
    <source>
        <dbReference type="Proteomes" id="UP000030690"/>
    </source>
</evidence>
<keyword evidence="1" id="KW-1133">Transmembrane helix</keyword>
<feature type="transmembrane region" description="Helical" evidence="1">
    <location>
        <begin position="56"/>
        <end position="74"/>
    </location>
</feature>